<reference evidence="10 11" key="1">
    <citation type="submission" date="2020-08" db="EMBL/GenBank/DDBJ databases">
        <title>Genomic Encyclopedia of Type Strains, Phase IV (KMG-IV): sequencing the most valuable type-strain genomes for metagenomic binning, comparative biology and taxonomic classification.</title>
        <authorList>
            <person name="Goeker M."/>
        </authorList>
    </citation>
    <scope>NUCLEOTIDE SEQUENCE [LARGE SCALE GENOMIC DNA]</scope>
    <source>
        <strain evidence="10 11">DSM 28570</strain>
    </source>
</reference>
<dbReference type="NCBIfam" id="TIGR00705">
    <property type="entry name" value="SppA_67K"/>
    <property type="match status" value="1"/>
</dbReference>
<feature type="active site" description="Nucleophile" evidence="7">
    <location>
        <position position="410"/>
    </location>
</feature>
<organism evidence="10 11">
    <name type="scientific">Desulfoprunum benzoelyticum</name>
    <dbReference type="NCBI Taxonomy" id="1506996"/>
    <lineage>
        <taxon>Bacteria</taxon>
        <taxon>Pseudomonadati</taxon>
        <taxon>Thermodesulfobacteriota</taxon>
        <taxon>Desulfobulbia</taxon>
        <taxon>Desulfobulbales</taxon>
        <taxon>Desulfobulbaceae</taxon>
        <taxon>Desulfoprunum</taxon>
    </lineage>
</organism>
<dbReference type="GO" id="GO:0016020">
    <property type="term" value="C:membrane"/>
    <property type="evidence" value="ECO:0007669"/>
    <property type="project" value="UniProtKB-SubCell"/>
</dbReference>
<evidence type="ECO:0000313" key="11">
    <source>
        <dbReference type="Proteomes" id="UP000539642"/>
    </source>
</evidence>
<sequence>MRDLLRSIFGIFRFAGRLLTFVRNTAFNLLFLLVILIAGIAIFTGGSPGLEDNSILVLSLTGDIVEEKQPVSSAGKLFQEMQGEPAKDAETLLQDILHILDQATEDHRITAILLDLKDLGDAGIDQLQAIGAALKRFRATGRQVIAAEDLYTQKQYYLAAYADLVAVNPMGGVDLHGFGTYPLYFREALDKLKINYHVFRVGTYKSAIEPITRDSMSPEARRQNALWLSSLWDSYVADVTKERKIPRASIDTYTNFIDRLLAAADGDTAQLALKTGLVDRIWTRPQVQSHLAHIAGTSSERDYTSISSADYLRLIGPTAQKGSPALNKIGILVAQGNILPGKQPAGVIGGDTLAALIKVAREDATVKAVVLRINSGGGSAFASEVIRQELLELKKSGKPLVVSMGTMAASGGYWIAADADQIWAAPTTLTGSIGIFGAIPTFENTLAELGIHSDGIGTTPLASGLNLSRPLSPQVKATIQLSVDHGYRQFLAIVQQGRKIDRQQLESIAEGRVFDGRTAREIGLVDELGGLDEAVAAAAGLAGIADDFEPYPIRRTPSFGEWILEKLAAEQQAWTSLSPLIPEVVKDLHRRFSATIGPLSLLTDPSGLYAYCFLTGSL</sequence>
<dbReference type="InterPro" id="IPR004634">
    <property type="entry name" value="Pept_S49_pIV"/>
</dbReference>
<dbReference type="GO" id="GO:0006465">
    <property type="term" value="P:signal peptide processing"/>
    <property type="evidence" value="ECO:0007669"/>
    <property type="project" value="InterPro"/>
</dbReference>
<dbReference type="PANTHER" id="PTHR33209">
    <property type="entry name" value="PROTEASE 4"/>
    <property type="match status" value="1"/>
</dbReference>
<comment type="subcellular location">
    <subcellularLocation>
        <location evidence="1">Membrane</location>
    </subcellularLocation>
</comment>
<keyword evidence="8" id="KW-1133">Transmembrane helix</keyword>
<dbReference type="CDD" id="cd07018">
    <property type="entry name" value="S49_SppA_67K_type"/>
    <property type="match status" value="1"/>
</dbReference>
<dbReference type="CDD" id="cd07023">
    <property type="entry name" value="S49_Sppa_N_C"/>
    <property type="match status" value="1"/>
</dbReference>
<evidence type="ECO:0000256" key="6">
    <source>
        <dbReference type="ARBA" id="ARBA00023136"/>
    </source>
</evidence>
<keyword evidence="5" id="KW-0720">Serine protease</keyword>
<dbReference type="InterPro" id="IPR004635">
    <property type="entry name" value="Pept_S49_SppA"/>
</dbReference>
<dbReference type="GO" id="GO:0008236">
    <property type="term" value="F:serine-type peptidase activity"/>
    <property type="evidence" value="ECO:0007669"/>
    <property type="project" value="UniProtKB-KW"/>
</dbReference>
<dbReference type="Pfam" id="PF01343">
    <property type="entry name" value="Peptidase_S49"/>
    <property type="match status" value="2"/>
</dbReference>
<dbReference type="InterPro" id="IPR029045">
    <property type="entry name" value="ClpP/crotonase-like_dom_sf"/>
</dbReference>
<evidence type="ECO:0000256" key="1">
    <source>
        <dbReference type="ARBA" id="ARBA00004370"/>
    </source>
</evidence>
<comment type="similarity">
    <text evidence="2">Belongs to the peptidase S49 family.</text>
</comment>
<evidence type="ECO:0000313" key="10">
    <source>
        <dbReference type="EMBL" id="MBB5346342.1"/>
    </source>
</evidence>
<dbReference type="Gene3D" id="6.20.330.10">
    <property type="match status" value="1"/>
</dbReference>
<dbReference type="AlphaFoldDB" id="A0A840UKQ5"/>
<evidence type="ECO:0000256" key="2">
    <source>
        <dbReference type="ARBA" id="ARBA00008683"/>
    </source>
</evidence>
<feature type="domain" description="Peptidase S49" evidence="9">
    <location>
        <begin position="137"/>
        <end position="285"/>
    </location>
</feature>
<dbReference type="PIRSF" id="PIRSF001217">
    <property type="entry name" value="Protease_4_SppA"/>
    <property type="match status" value="1"/>
</dbReference>
<protein>
    <submittedName>
        <fullName evidence="10">Protease-4</fullName>
        <ecNumber evidence="10">3.4.21.-</ecNumber>
    </submittedName>
</protein>
<dbReference type="InterPro" id="IPR002142">
    <property type="entry name" value="Peptidase_S49"/>
</dbReference>
<dbReference type="Proteomes" id="UP000539642">
    <property type="component" value="Unassembled WGS sequence"/>
</dbReference>
<gene>
    <name evidence="10" type="ORF">HNQ81_000049</name>
</gene>
<keyword evidence="8" id="KW-0812">Transmembrane</keyword>
<dbReference type="EC" id="3.4.21.-" evidence="10"/>
<evidence type="ECO:0000256" key="5">
    <source>
        <dbReference type="ARBA" id="ARBA00022825"/>
    </source>
</evidence>
<dbReference type="InterPro" id="IPR047217">
    <property type="entry name" value="S49_SppA_67K_type_N"/>
</dbReference>
<dbReference type="PANTHER" id="PTHR33209:SF1">
    <property type="entry name" value="PEPTIDASE S49 DOMAIN-CONTAINING PROTEIN"/>
    <property type="match status" value="1"/>
</dbReference>
<keyword evidence="6 8" id="KW-0472">Membrane</keyword>
<accession>A0A840UKQ5</accession>
<comment type="caution">
    <text evidence="10">The sequence shown here is derived from an EMBL/GenBank/DDBJ whole genome shotgun (WGS) entry which is preliminary data.</text>
</comment>
<feature type="active site" description="Proton donor/acceptor" evidence="7">
    <location>
        <position position="205"/>
    </location>
</feature>
<evidence type="ECO:0000256" key="7">
    <source>
        <dbReference type="PIRSR" id="PIRSR001217-1"/>
    </source>
</evidence>
<evidence type="ECO:0000256" key="4">
    <source>
        <dbReference type="ARBA" id="ARBA00022801"/>
    </source>
</evidence>
<dbReference type="InterPro" id="IPR047272">
    <property type="entry name" value="S49_SppA_C"/>
</dbReference>
<feature type="transmembrane region" description="Helical" evidence="8">
    <location>
        <begin position="21"/>
        <end position="43"/>
    </location>
</feature>
<evidence type="ECO:0000259" key="9">
    <source>
        <dbReference type="Pfam" id="PF01343"/>
    </source>
</evidence>
<dbReference type="Gene3D" id="3.90.226.10">
    <property type="entry name" value="2-enoyl-CoA Hydratase, Chain A, domain 1"/>
    <property type="match status" value="2"/>
</dbReference>
<proteinExistence type="inferred from homology"/>
<keyword evidence="4 10" id="KW-0378">Hydrolase</keyword>
<evidence type="ECO:0000256" key="8">
    <source>
        <dbReference type="SAM" id="Phobius"/>
    </source>
</evidence>
<dbReference type="SUPFAM" id="SSF52096">
    <property type="entry name" value="ClpP/crotonase"/>
    <property type="match status" value="2"/>
</dbReference>
<name>A0A840UKQ5_9BACT</name>
<dbReference type="EMBL" id="JACHEO010000001">
    <property type="protein sequence ID" value="MBB5346342.1"/>
    <property type="molecule type" value="Genomic_DNA"/>
</dbReference>
<evidence type="ECO:0000256" key="3">
    <source>
        <dbReference type="ARBA" id="ARBA00022670"/>
    </source>
</evidence>
<dbReference type="RefSeq" id="WP_183347104.1">
    <property type="nucleotide sequence ID" value="NZ_JACHEO010000001.1"/>
</dbReference>
<feature type="domain" description="Peptidase S49" evidence="9">
    <location>
        <begin position="393"/>
        <end position="543"/>
    </location>
</feature>
<dbReference type="NCBIfam" id="TIGR00706">
    <property type="entry name" value="SppA_dom"/>
    <property type="match status" value="1"/>
</dbReference>
<keyword evidence="3 10" id="KW-0645">Protease</keyword>
<keyword evidence="11" id="KW-1185">Reference proteome</keyword>